<dbReference type="Gene3D" id="2.60.40.10">
    <property type="entry name" value="Immunoglobulins"/>
    <property type="match status" value="1"/>
</dbReference>
<dbReference type="InterPro" id="IPR004193">
    <property type="entry name" value="Glyco_hydro_13_N"/>
</dbReference>
<gene>
    <name evidence="10" type="primary">pulA</name>
    <name evidence="10" type="ORF">CBS1_06465</name>
</gene>
<dbReference type="InterPro" id="IPR006047">
    <property type="entry name" value="GH13_cat_dom"/>
</dbReference>
<dbReference type="NCBIfam" id="TIGR02104">
    <property type="entry name" value="pulA_typeI"/>
    <property type="match status" value="1"/>
</dbReference>
<dbReference type="InterPro" id="IPR005323">
    <property type="entry name" value="CBM41_pullulanase"/>
</dbReference>
<dbReference type="Gene3D" id="3.20.20.80">
    <property type="entry name" value="Glycosidases"/>
    <property type="match status" value="1"/>
</dbReference>
<dbReference type="EC" id="3.2.1.41" evidence="6"/>
<feature type="domain" description="Glycosyl hydrolase family 13 catalytic" evidence="9">
    <location>
        <begin position="371"/>
        <end position="752"/>
    </location>
</feature>
<protein>
    <recommendedName>
        <fullName evidence="6">pullulanase</fullName>
        <ecNumber evidence="6">3.2.1.41</ecNumber>
    </recommendedName>
    <alternativeName>
        <fullName evidence="7">Alpha-dextrin endo-1,6-alpha-glucosidase</fullName>
    </alternativeName>
    <alternativeName>
        <fullName evidence="8">Pullulan 6-glucanohydrolase</fullName>
    </alternativeName>
</protein>
<evidence type="ECO:0000256" key="1">
    <source>
        <dbReference type="ARBA" id="ARBA00008061"/>
    </source>
</evidence>
<dbReference type="Pfam" id="PF00128">
    <property type="entry name" value="Alpha-amylase"/>
    <property type="match status" value="1"/>
</dbReference>
<evidence type="ECO:0000256" key="7">
    <source>
        <dbReference type="ARBA" id="ARBA00029618"/>
    </source>
</evidence>
<comment type="catalytic activity">
    <reaction evidence="5">
        <text>Hydrolysis of (1-&gt;6)-alpha-D-glucosidic linkages in pullulan, amylopectin and glycogen, and in the alpha- and beta-limit dextrins of amylopectin and glycogen.</text>
        <dbReference type="EC" id="3.2.1.41"/>
    </reaction>
</comment>
<keyword evidence="3" id="KW-0378">Hydrolase</keyword>
<evidence type="ECO:0000313" key="11">
    <source>
        <dbReference type="Proteomes" id="UP000288947"/>
    </source>
</evidence>
<dbReference type="InterPro" id="IPR049117">
    <property type="entry name" value="pulA_all-beta"/>
</dbReference>
<comment type="similarity">
    <text evidence="1">Belongs to the glycosyl hydrolase 13 family.</text>
</comment>
<reference evidence="10 11" key="1">
    <citation type="submission" date="2018-01" db="EMBL/GenBank/DDBJ databases">
        <title>The whole genome sequencing and assembly of Fervidobacterium changbaicum CBS-1 strain.</title>
        <authorList>
            <person name="Kim J.-Y."/>
            <person name="Park M.-K."/>
            <person name="Yi H."/>
            <person name="Bahn Y.-S."/>
            <person name="Kim J.F."/>
            <person name="Lee D.-W."/>
        </authorList>
    </citation>
    <scope>NUCLEOTIDE SEQUENCE [LARGE SCALE GENOMIC DNA]</scope>
    <source>
        <strain evidence="10 11">CBS-1</strain>
    </source>
</reference>
<dbReference type="CDD" id="cd11341">
    <property type="entry name" value="AmyAc_Pullulanase_LD-like"/>
    <property type="match status" value="1"/>
</dbReference>
<dbReference type="Proteomes" id="UP000288947">
    <property type="component" value="Chromosome"/>
</dbReference>
<dbReference type="SUPFAM" id="SSF81296">
    <property type="entry name" value="E set domains"/>
    <property type="match status" value="1"/>
</dbReference>
<dbReference type="SUPFAM" id="SSF51445">
    <property type="entry name" value="(Trans)glycosidases"/>
    <property type="match status" value="1"/>
</dbReference>
<dbReference type="Pfam" id="PF21653">
    <property type="entry name" value="pulA_all-beta"/>
    <property type="match status" value="1"/>
</dbReference>
<dbReference type="InterPro" id="IPR011840">
    <property type="entry name" value="PulA_typeI"/>
</dbReference>
<dbReference type="Gene3D" id="2.60.40.1180">
    <property type="entry name" value="Golgi alpha-mannosidase II"/>
    <property type="match status" value="1"/>
</dbReference>
<organism evidence="10 11">
    <name type="scientific">Fervidobacterium changbaicum</name>
    <dbReference type="NCBI Taxonomy" id="310769"/>
    <lineage>
        <taxon>Bacteria</taxon>
        <taxon>Thermotogati</taxon>
        <taxon>Thermotogota</taxon>
        <taxon>Thermotogae</taxon>
        <taxon>Thermotogales</taxon>
        <taxon>Fervidobacteriaceae</taxon>
        <taxon>Fervidobacterium</taxon>
    </lineage>
</organism>
<evidence type="ECO:0000259" key="9">
    <source>
        <dbReference type="SMART" id="SM00642"/>
    </source>
</evidence>
<sequence length="849" mass="96539">MFKDSRIGMLKKLSVIFLVLLSLSVGFAETELIIHYHRWDGNYDGWNLWIWWVEPISKDGAAYQFTERDDFGVVAKVKFQETLTKVGIIVRLGEWKEKDVAMDRFITIKDGKAEVWLLQGIEQIYTTKPDTSPRVLFAQARDQNTIEAYLTGQVDTTKVGAKVTVDGKPLKIARVEKANPTDISKTNHVKVVLAEPIKLEDVNKDVQVEIEGYKAARVVMMEILDKIYYDGPLGFEYTPTKTTIRVWSPVSKTVDLLLYKNWDDKEPTKVVPMKYIGNGAWEVVLEGNWDGWFYKIRYFSYGEYREAVDYFSKAVTKNSAKSAIIDFSKTNPQDWEKVARPPLAAPEDAIIYEIHIADITGLDNSGVKNKATYLGLTEKGTRGPNGVTTGLDHLVELGVTHVHILPMFDFWTGDEADKDFEKSYNWGYDPYLFTVPEGRYSTDPINPYTRIIEVKQMVKALHENGIRVILDMVFPHTWGVGVMSPFDQAVPYYFYRIDKTGAYLNESGCGNVIASERPMMRKYIIDTLKWWVTEYKVDGFRFDQMGLMDKTTMLAIKSELEKIEPTVLLYGEPWGGWGAPVRFGKADVGGTGIAAFNDEFRDALRGSVFNATVKGFLMGALAKETGVKRGVVGSIEYDEIIKSFAKDPQETINYVECHDNHTLWDKNYLAAQADTTVKWTEEMLKDAQKLAGAILLTSQGVTFLHGGQDFARTKKFDENSYSSPISINGFDYARKAEFIDVFNYYKGLIEMRKSHIAFRQRTAEDIRKKITFLPAPRKMVAFIIKDENDPWKEILVIYNGDTKDQQFTLPEGTWNVVVDKRKAGNNVLYQVSGKIDVGSISAMVMYKAH</sequence>
<evidence type="ECO:0000256" key="8">
    <source>
        <dbReference type="ARBA" id="ARBA00031076"/>
    </source>
</evidence>
<keyword evidence="11" id="KW-1185">Reference proteome</keyword>
<dbReference type="PANTHER" id="PTHR43002">
    <property type="entry name" value="GLYCOGEN DEBRANCHING ENZYME"/>
    <property type="match status" value="1"/>
</dbReference>
<dbReference type="Pfam" id="PF03714">
    <property type="entry name" value="PUD"/>
    <property type="match status" value="1"/>
</dbReference>
<keyword evidence="2" id="KW-0732">Signal</keyword>
<evidence type="ECO:0000256" key="2">
    <source>
        <dbReference type="ARBA" id="ARBA00022729"/>
    </source>
</evidence>
<name>A0ABX5QSC7_9BACT</name>
<dbReference type="InterPro" id="IPR014756">
    <property type="entry name" value="Ig_E-set"/>
</dbReference>
<dbReference type="CDD" id="cd02860">
    <property type="entry name" value="E_set_Pullulanase"/>
    <property type="match status" value="1"/>
</dbReference>
<evidence type="ECO:0000256" key="3">
    <source>
        <dbReference type="ARBA" id="ARBA00022801"/>
    </source>
</evidence>
<evidence type="ECO:0000313" key="10">
    <source>
        <dbReference type="EMBL" id="QAV33397.1"/>
    </source>
</evidence>
<accession>A0ABX5QSC7</accession>
<evidence type="ECO:0000256" key="5">
    <source>
        <dbReference type="ARBA" id="ARBA00023965"/>
    </source>
</evidence>
<dbReference type="SUPFAM" id="SSF49452">
    <property type="entry name" value="Starch-binding domain-like"/>
    <property type="match status" value="1"/>
</dbReference>
<dbReference type="InterPro" id="IPR013780">
    <property type="entry name" value="Glyco_hydro_b"/>
</dbReference>
<dbReference type="CDD" id="cd10315">
    <property type="entry name" value="CBM41_pullulanase"/>
    <property type="match status" value="1"/>
</dbReference>
<dbReference type="Pfam" id="PF02922">
    <property type="entry name" value="CBM_48"/>
    <property type="match status" value="1"/>
</dbReference>
<dbReference type="InterPro" id="IPR017853">
    <property type="entry name" value="GH"/>
</dbReference>
<dbReference type="EMBL" id="CP026721">
    <property type="protein sequence ID" value="QAV33397.1"/>
    <property type="molecule type" value="Genomic_DNA"/>
</dbReference>
<dbReference type="Gene3D" id="2.60.40.1110">
    <property type="match status" value="1"/>
</dbReference>
<evidence type="ECO:0000256" key="6">
    <source>
        <dbReference type="ARBA" id="ARBA00024062"/>
    </source>
</evidence>
<dbReference type="InterPro" id="IPR013783">
    <property type="entry name" value="Ig-like_fold"/>
</dbReference>
<dbReference type="InterPro" id="IPR013784">
    <property type="entry name" value="Carb-bd-like_fold"/>
</dbReference>
<proteinExistence type="inferred from homology"/>
<evidence type="ECO:0000256" key="4">
    <source>
        <dbReference type="ARBA" id="ARBA00023295"/>
    </source>
</evidence>
<dbReference type="SMART" id="SM00642">
    <property type="entry name" value="Aamy"/>
    <property type="match status" value="1"/>
</dbReference>
<keyword evidence="4" id="KW-0326">Glycosidase</keyword>